<accession>A0AAW2VCZ4</accession>
<sequence length="218" mass="25400">MEDPYSHQTVAPLQRSPFSPAILVEALPPSVKVSNLPEYDETGDPQEHLDKFYAKIDWYDLSDATYCKVFRTTLSKRALAWFNQLLAGTISSLEQLTQYFLHHFSMNKRVPKMAAFLFIIRQKENELLRDYMQRFVEAVHEVPHVNHELLASIIQQNLSPGRFKESITGKPPSTMEDLLMRSQKYIRIEESNISNTSLSVKRKGREEEREPKKEERNT</sequence>
<gene>
    <name evidence="3" type="ORF">Slati_2860200</name>
</gene>
<dbReference type="AlphaFoldDB" id="A0AAW2VCZ4"/>
<evidence type="ECO:0000313" key="3">
    <source>
        <dbReference type="EMBL" id="KAL0426854.1"/>
    </source>
</evidence>
<reference evidence="3" key="2">
    <citation type="journal article" date="2024" name="Plant">
        <title>Genomic evolution and insights into agronomic trait innovations of Sesamum species.</title>
        <authorList>
            <person name="Miao H."/>
            <person name="Wang L."/>
            <person name="Qu L."/>
            <person name="Liu H."/>
            <person name="Sun Y."/>
            <person name="Le M."/>
            <person name="Wang Q."/>
            <person name="Wei S."/>
            <person name="Zheng Y."/>
            <person name="Lin W."/>
            <person name="Duan Y."/>
            <person name="Cao H."/>
            <person name="Xiong S."/>
            <person name="Wang X."/>
            <person name="Wei L."/>
            <person name="Li C."/>
            <person name="Ma Q."/>
            <person name="Ju M."/>
            <person name="Zhao R."/>
            <person name="Li G."/>
            <person name="Mu C."/>
            <person name="Tian Q."/>
            <person name="Mei H."/>
            <person name="Zhang T."/>
            <person name="Gao T."/>
            <person name="Zhang H."/>
        </authorList>
    </citation>
    <scope>NUCLEOTIDE SEQUENCE</scope>
    <source>
        <strain evidence="3">KEN1</strain>
    </source>
</reference>
<feature type="domain" description="Retrotransposon gag" evidence="2">
    <location>
        <begin position="68"/>
        <end position="148"/>
    </location>
</feature>
<dbReference type="Pfam" id="PF03732">
    <property type="entry name" value="Retrotrans_gag"/>
    <property type="match status" value="1"/>
</dbReference>
<feature type="region of interest" description="Disordered" evidence="1">
    <location>
        <begin position="196"/>
        <end position="218"/>
    </location>
</feature>
<dbReference type="EMBL" id="JACGWN010000010">
    <property type="protein sequence ID" value="KAL0426854.1"/>
    <property type="molecule type" value="Genomic_DNA"/>
</dbReference>
<dbReference type="PANTHER" id="PTHR33223">
    <property type="entry name" value="CCHC-TYPE DOMAIN-CONTAINING PROTEIN"/>
    <property type="match status" value="1"/>
</dbReference>
<reference evidence="3" key="1">
    <citation type="submission" date="2020-06" db="EMBL/GenBank/DDBJ databases">
        <authorList>
            <person name="Li T."/>
            <person name="Hu X."/>
            <person name="Zhang T."/>
            <person name="Song X."/>
            <person name="Zhang H."/>
            <person name="Dai N."/>
            <person name="Sheng W."/>
            <person name="Hou X."/>
            <person name="Wei L."/>
        </authorList>
    </citation>
    <scope>NUCLEOTIDE SEQUENCE</scope>
    <source>
        <strain evidence="3">KEN1</strain>
        <tissue evidence="3">Leaf</tissue>
    </source>
</reference>
<dbReference type="PANTHER" id="PTHR33223:SF10">
    <property type="entry name" value="AMINOTRANSFERASE-LIKE PLANT MOBILE DOMAIN-CONTAINING PROTEIN"/>
    <property type="match status" value="1"/>
</dbReference>
<evidence type="ECO:0000256" key="1">
    <source>
        <dbReference type="SAM" id="MobiDB-lite"/>
    </source>
</evidence>
<name>A0AAW2VCZ4_9LAMI</name>
<proteinExistence type="predicted"/>
<evidence type="ECO:0000259" key="2">
    <source>
        <dbReference type="Pfam" id="PF03732"/>
    </source>
</evidence>
<comment type="caution">
    <text evidence="3">The sequence shown here is derived from an EMBL/GenBank/DDBJ whole genome shotgun (WGS) entry which is preliminary data.</text>
</comment>
<feature type="compositionally biased region" description="Basic and acidic residues" evidence="1">
    <location>
        <begin position="204"/>
        <end position="218"/>
    </location>
</feature>
<organism evidence="3">
    <name type="scientific">Sesamum latifolium</name>
    <dbReference type="NCBI Taxonomy" id="2727402"/>
    <lineage>
        <taxon>Eukaryota</taxon>
        <taxon>Viridiplantae</taxon>
        <taxon>Streptophyta</taxon>
        <taxon>Embryophyta</taxon>
        <taxon>Tracheophyta</taxon>
        <taxon>Spermatophyta</taxon>
        <taxon>Magnoliopsida</taxon>
        <taxon>eudicotyledons</taxon>
        <taxon>Gunneridae</taxon>
        <taxon>Pentapetalae</taxon>
        <taxon>asterids</taxon>
        <taxon>lamiids</taxon>
        <taxon>Lamiales</taxon>
        <taxon>Pedaliaceae</taxon>
        <taxon>Sesamum</taxon>
    </lineage>
</organism>
<dbReference type="InterPro" id="IPR005162">
    <property type="entry name" value="Retrotrans_gag_dom"/>
</dbReference>
<protein>
    <recommendedName>
        <fullName evidence="2">Retrotransposon gag domain-containing protein</fullName>
    </recommendedName>
</protein>